<feature type="compositionally biased region" description="Acidic residues" evidence="1">
    <location>
        <begin position="418"/>
        <end position="428"/>
    </location>
</feature>
<feature type="compositionally biased region" description="Acidic residues" evidence="1">
    <location>
        <begin position="3295"/>
        <end position="3304"/>
    </location>
</feature>
<feature type="region of interest" description="Disordered" evidence="1">
    <location>
        <begin position="324"/>
        <end position="344"/>
    </location>
</feature>
<name>A0A2G8YBC1_TOXGO</name>
<comment type="caution">
    <text evidence="2">The sequence shown here is derived from an EMBL/GenBank/DDBJ whole genome shotgun (WGS) entry which is preliminary data.</text>
</comment>
<feature type="region of interest" description="Disordered" evidence="1">
    <location>
        <begin position="3137"/>
        <end position="3177"/>
    </location>
</feature>
<feature type="compositionally biased region" description="Basic and acidic residues" evidence="1">
    <location>
        <begin position="3398"/>
        <end position="3421"/>
    </location>
</feature>
<feature type="region of interest" description="Disordered" evidence="1">
    <location>
        <begin position="2892"/>
        <end position="2926"/>
    </location>
</feature>
<feature type="region of interest" description="Disordered" evidence="1">
    <location>
        <begin position="407"/>
        <end position="428"/>
    </location>
</feature>
<accession>A0A2G8YBC1</accession>
<feature type="region of interest" description="Disordered" evidence="1">
    <location>
        <begin position="2077"/>
        <end position="2099"/>
    </location>
</feature>
<dbReference type="Proteomes" id="UP000236343">
    <property type="component" value="Unassembled WGS sequence"/>
</dbReference>
<protein>
    <submittedName>
        <fullName evidence="2">Uncharacterized protein</fullName>
    </submittedName>
</protein>
<feature type="region of interest" description="Disordered" evidence="1">
    <location>
        <begin position="1"/>
        <end position="39"/>
    </location>
</feature>
<evidence type="ECO:0000313" key="2">
    <source>
        <dbReference type="EMBL" id="PIM04566.1"/>
    </source>
</evidence>
<feature type="compositionally biased region" description="Low complexity" evidence="1">
    <location>
        <begin position="809"/>
        <end position="822"/>
    </location>
</feature>
<feature type="region of interest" description="Disordered" evidence="1">
    <location>
        <begin position="2973"/>
        <end position="3006"/>
    </location>
</feature>
<feature type="region of interest" description="Disordered" evidence="1">
    <location>
        <begin position="771"/>
        <end position="834"/>
    </location>
</feature>
<feature type="compositionally biased region" description="Basic and acidic residues" evidence="1">
    <location>
        <begin position="2082"/>
        <end position="2099"/>
    </location>
</feature>
<feature type="compositionally biased region" description="Basic and acidic residues" evidence="1">
    <location>
        <begin position="2994"/>
        <end position="3006"/>
    </location>
</feature>
<feature type="compositionally biased region" description="Basic and acidic residues" evidence="1">
    <location>
        <begin position="1503"/>
        <end position="1515"/>
    </location>
</feature>
<feature type="compositionally biased region" description="Low complexity" evidence="1">
    <location>
        <begin position="3152"/>
        <end position="3163"/>
    </location>
</feature>
<dbReference type="EMBL" id="AGQR02000354">
    <property type="protein sequence ID" value="PIM04566.1"/>
    <property type="molecule type" value="Genomic_DNA"/>
</dbReference>
<reference evidence="2 3" key="1">
    <citation type="journal article" date="2016" name="Nat. Commun.">
        <title>Local admixture of amplified and diversified secreted pathogenesis determinants shapes mosaic Toxoplasma gondii genomes.</title>
        <authorList>
            <person name="Lorenzi H."/>
            <person name="Khan A."/>
            <person name="Behnke M.S."/>
            <person name="Namasivayam S."/>
            <person name="Swapna L.S."/>
            <person name="Hadjithomas M."/>
            <person name="Karamycheva S."/>
            <person name="Pinney D."/>
            <person name="Brunk B.P."/>
            <person name="Ajioka J.W."/>
            <person name="Ajzenberg D."/>
            <person name="Boothroyd J.C."/>
            <person name="Boyle J.P."/>
            <person name="Darde M.L."/>
            <person name="Diaz-Miranda M.A."/>
            <person name="Dubey J.P."/>
            <person name="Fritz H.M."/>
            <person name="Gennari S.M."/>
            <person name="Gregory B.D."/>
            <person name="Kim K."/>
            <person name="Saeij J.P."/>
            <person name="Su C."/>
            <person name="White M.W."/>
            <person name="Zhu X.Q."/>
            <person name="Howe D.K."/>
            <person name="Rosenthal B.M."/>
            <person name="Grigg M.E."/>
            <person name="Parkinson J."/>
            <person name="Liu L."/>
            <person name="Kissinger J.C."/>
            <person name="Roos D.S."/>
            <person name="Sibley L.D."/>
        </authorList>
    </citation>
    <scope>NUCLEOTIDE SEQUENCE [LARGE SCALE GENOMIC DNA]</scope>
    <source>
        <strain evidence="2 3">COUG</strain>
    </source>
</reference>
<dbReference type="VEuPathDB" id="ToxoDB:TGCOUG_248540B"/>
<sequence length="3569" mass="383687">MRGLEARRGSAHGSRSVSDDGVQLIDGQRYEGSRTWRSSSRLGARNVSFIQLGRVEAPESATESRPLQGVWEDADACRPWKAKREDWREKEISEADSSGHPEDETRHESAEAREPLVVDILLGLLQDDVWVHLDEAAKWNAVCLVRWTLMLARGTTGRAVLPAFIGDAGSGGIWYMRVVLLDLLLQTIWEAAHHHPGLLGFTRSLLVVRLCESAGAAFASSSSLGLLLPLLRVLGERYVCVLKSLSSLAVSSGRHRASASSLVGHFVALAQALSSLLLLPLYPRLGLNGAMTSEGPADALDETPIGETTMNPSAPLDAHKWRLGDRKGQTARGEKGGRERHEALSRVRDACDTAEERLDCRMLDLPSSPASRAASATTSPSARSRCISERREEPAMSVEVFKSGDELEGVASVAGDGTESDDYGSEEETSSAWKIPVLSSQLLNHAAIISTLKHAARGPMGLSALPWFSSRFCAVPASHVNDGPMDTCGDLGGTRLETVPSLVALAAPSSSCVTSSLPVSLLLASLSHASAVLDALVQQQMQMTTTVALDSGDSSSLTFSPQFVFASFSRVLQLLLLLLPRALTRGAVPLLLAPPFLPSISTLASHSAALPGRQTSSGVDPGPGIPPLRVFSSSLFPPSPWLLELFSVLVLRHPSLISPSSTDALLRYLLPHVLSPDPKGAGPWRFDAEKTRRPSKSGSRKNTQEEASLAEETGLTEHPMARLWMPYAFARPLPSSSASRASTAWASLASLSLWSLFPLLLRNMARRGTMEDADSAPLQSVRPSSATNSRLLPPDGPVSTLSVPLPRTSVGLPSFGSSPPSLHDSHSVSQTNNRRPSLTRFCDLVYCRSACPSASPLLLSFGTADQCARRTPQSLCSTVSRCPSPSVSAALASDDSTEILEPMCICKGPREAPAAAGTLSLSPECSMWSDSALPYPLACSVGLLAPAAIYRDRYQTCQSLFIRLLRLSEVSSLSSPLLHSSAPFAAAAEGVPSGLSVGALASSASSCWQTESRFNDISSLFRFLPLPLVPSLSCPSPLVLLRTSRPSSAATPQCRPSDPGCASRSPRLHRVGWHAVPQQKTEEPEDSLGHDLYSAAVIGLPLATETASLSSRFPERVIGIFYSSHVETTLEFLSLFHVQASGRCHSQRGRHTQDFYARSCSAALPSRSTCSNAAPFASASSTASASLDARKLPWETTRLLPSVSLSVAVAAASRFLRSLRIASLVLPAELWVAPLARRRPGTSLASGTSRNEPSDDMAMFTTFKSTRKTRRSTEGALSDSASPTSSRVSSSSGSDGSGDRECDRRIRKVGPVGEKDAQRLTASLSGRTRTDAERGPRKRLLWRPLEACAAGCATWLAVECLLGLFLRSLHPQYTSRVSGGFCPAVRRPCTTAESPLPSAASAGDASCFLEPKRKGEQPRRIEARRPHGRNETRSNGRLGRERDVCSSETLSRSDSLDEDKNETSARRSADSDCDSASHQPRGKRKAFDVSRNLLVESQQQREAPGDRSRVRKSQDELNDSSPDPSHVEALWKLWTESFVILQSQGLPSQPVCFACDLAHGADAVPVGRRTHGEGLCFVAEKGQKANDAEAGREKEIWERDAFRVHSGEQAGGYAGDRQEKGPRRNSGASVIPSEKPGVNAGESTGEAMHGGDRRDVRRSEWMSCDGAKATGSRAFGVEWESQRETRLMALESSGSRGPVASPEVTATGSVAYWRLYSFSSSPRLTCMHLQLLASLVVASVSSSVPARTPLDSSCRRGEALSLRLSSFFLNSGRLHETIQGRWTEDNEDEEHARVANAVAGRWSRSSDEDREVCREVSVLSSFSNRNTDTEGRLGTAAAFAETDTEMDAGKSGDVFESSQDALVPSTFTLMRLLLTSLSVFSVFSSAPDSCFCPCSVQLPEAIRGFTDRRGKEEVSPLGSFLCTHNMRGCTTNGKAFDPSTPVKERDLCMQDPGEDRQDHLQASVEFFYQDLSETKSHPTTCGASDKGAGVSVSSFAPLSGTDSSHPAPFHHRPLWAVCVELLHALVAGASASSFLHLEAATRGSEPASSCRTSWESIAATDGDERMSRDGCRSSFLASETDAGERQRQGMSHDHPEGERQELRYGCERLVRPLSSFSSSLSRSPASLEALWARGGGPAIFGQFFECMRIEDPQAQRLAKGEGETFVGRDEAGKRTLSLLDAVASVIAMEASLALLQPIASTAMRGRRFGVSDTPLSNKQTAKCAALFGFNLAPMFGLRFGRTELIVGSYTEPPSPSSPAGHFLKKAMNAKSVLTAVVEIFSEHSPMFGEEMEERDPHTLGPEPLTASCPGGFSVLPAALSVVGQLIAELLALARREQAAVGKAVVDVLASLIVERNAPLLLGREQEKEESDVEDFSGRVVDEASEATRSQASDASKGRGSGMGETETPLTDNDLNGHDGRGDKNKEIWVLSAAAREERHQRQSRKGDGPDLRLQDNKDYQLEPTMAEVSLRLAPSTVCVLLEAFEAADVFRDLLKPVQRLLAFRLNLFRSYASFLLRSLPPSESPLLPSSRLPAHFALAPSAIQSPCHAAVSAGGDEHLTRAAGSRNQFQSSATATDWSHGYIPCGDLVSLLALSAACVGVPDLTGDALWALLQGHDLAAAALNSLHVSHRYLPMSDRAPSMLSASSELPSAPEIVLSLPRHRSGLHQLSRCNLADADGLACNAPALRTGRDKDGEWISEEPRKESEKHWQAGRETVAVHDVLSTALSRLASPLREALSHALSMIADHQSFPSVQELCLSHLPFFFVQWLSLRKRVRHAHDSTVGMRTRFEMLEAHALVEEAKASERGGEIEHSRVRTTPPCVTQTLSETLSDEEEEDSLYVGRMDTTEAAAFVAAVTGMTATDQSAFRESRASLVLAGCLLTAHRRLVSSHPSLPLPASSASASLGADSRPTSKEEQLRSTPSRRIPASDGYILPAVARLILTFADCHGLFSGLSFLTACEALARCLSPPPQGVPADNPEAASSEACDEEGMDSSHSDAATRREGHRGVVVSATLSARDAANLGGGNRGKGLLPVLSPSSSCDGSGLYSNASLGTCWGLGDSSYGVARRGDSARAKVGERGDRNALLDDLGKRRMMHTEEEDVGEGLCVEQAEDFLKMCLSLHAPRRTFTLNAFPGPQETEDADGEVQEVGGSSASARRSAGLKSDGRPCEDAAHPTSGTSAFTSFPFLQYFWDAENMPSSQAWALRQARPVFVNARQEASFYLRVSSAANELLSVFVTSQERKAKALLVGLASRQLATRSRQPGCGAGRVSVAHSLSPRKATKDLQVSRAEGCEEGEDPGDDDGGRRTTPLSPHDLKAHLLLYICGNNELNTAWRHLGARLLFTLPATNLATLRDVVPVQNPRHERCLSGALSCHELVSLLFRFFAPFADETAERKETRSQTRRLFNHEELEEKRENPKTKQQVQPIQLLTVLGLVATSATLCDPGAPHALRVVALLSIQNVRPPGGKRLSPSLLSSLSVTSPLSSSFPPSYHVGRGNLRGLSTAALSRHAEPGRAEDESEPANELEIEDVERLARMIGCASPSMALITSTVAQISREDDAPALLNL</sequence>
<feature type="compositionally biased region" description="Basic and acidic residues" evidence="1">
    <location>
        <begin position="1410"/>
        <end position="1445"/>
    </location>
</feature>
<feature type="compositionally biased region" description="Basic and acidic residues" evidence="1">
    <location>
        <begin position="3166"/>
        <end position="3175"/>
    </location>
</feature>
<feature type="region of interest" description="Disordered" evidence="1">
    <location>
        <begin position="2435"/>
        <end position="2455"/>
    </location>
</feature>
<organism evidence="2 3">
    <name type="scientific">Toxoplasma gondii COUG</name>
    <dbReference type="NCBI Taxonomy" id="1074873"/>
    <lineage>
        <taxon>Eukaryota</taxon>
        <taxon>Sar</taxon>
        <taxon>Alveolata</taxon>
        <taxon>Apicomplexa</taxon>
        <taxon>Conoidasida</taxon>
        <taxon>Coccidia</taxon>
        <taxon>Eucoccidiorida</taxon>
        <taxon>Eimeriorina</taxon>
        <taxon>Sarcocystidae</taxon>
        <taxon>Toxoplasma</taxon>
    </lineage>
</organism>
<feature type="region of interest" description="Disordered" evidence="1">
    <location>
        <begin position="88"/>
        <end position="110"/>
    </location>
</feature>
<gene>
    <name evidence="2" type="ORF">TGCOUG_248540B</name>
</gene>
<feature type="region of interest" description="Disordered" evidence="1">
    <location>
        <begin position="1240"/>
        <end position="1259"/>
    </location>
</feature>
<proteinExistence type="predicted"/>
<evidence type="ECO:0000256" key="1">
    <source>
        <dbReference type="SAM" id="MobiDB-lite"/>
    </source>
</evidence>
<feature type="region of interest" description="Disordered" evidence="1">
    <location>
        <begin position="3398"/>
        <end position="3425"/>
    </location>
</feature>
<feature type="region of interest" description="Disordered" evidence="1">
    <location>
        <begin position="681"/>
        <end position="715"/>
    </location>
</feature>
<feature type="region of interest" description="Disordered" evidence="1">
    <location>
        <begin position="3281"/>
        <end position="3313"/>
    </location>
</feature>
<feature type="region of interest" description="Disordered" evidence="1">
    <location>
        <begin position="366"/>
        <end position="395"/>
    </location>
</feature>
<evidence type="ECO:0000313" key="3">
    <source>
        <dbReference type="Proteomes" id="UP000236343"/>
    </source>
</evidence>
<feature type="compositionally biased region" description="Basic and acidic residues" evidence="1">
    <location>
        <begin position="1649"/>
        <end position="1658"/>
    </location>
</feature>
<feature type="region of interest" description="Disordered" evidence="1">
    <location>
        <begin position="1608"/>
        <end position="1658"/>
    </location>
</feature>
<feature type="compositionally biased region" description="Polar residues" evidence="1">
    <location>
        <begin position="777"/>
        <end position="790"/>
    </location>
</feature>
<feature type="region of interest" description="Disordered" evidence="1">
    <location>
        <begin position="2364"/>
        <end position="2422"/>
    </location>
</feature>
<feature type="compositionally biased region" description="Basic and acidic residues" evidence="1">
    <location>
        <begin position="1461"/>
        <end position="1470"/>
    </location>
</feature>
<feature type="region of interest" description="Disordered" evidence="1">
    <location>
        <begin position="1392"/>
        <end position="1525"/>
    </location>
</feature>
<feature type="compositionally biased region" description="Low complexity" evidence="1">
    <location>
        <begin position="366"/>
        <end position="385"/>
    </location>
</feature>
<feature type="compositionally biased region" description="Low complexity" evidence="1">
    <location>
        <begin position="2892"/>
        <end position="2906"/>
    </location>
</feature>
<feature type="compositionally biased region" description="Low complexity" evidence="1">
    <location>
        <begin position="1278"/>
        <end position="1294"/>
    </location>
</feature>
<feature type="region of interest" description="Disordered" evidence="1">
    <location>
        <begin position="1264"/>
        <end position="1336"/>
    </location>
</feature>